<keyword evidence="5" id="KW-1185">Reference proteome</keyword>
<comment type="caution">
    <text evidence="1">Lacks conserved residue(s) required for the propagation of feature annotation.</text>
</comment>
<dbReference type="PROSITE" id="PS50110">
    <property type="entry name" value="RESPONSE_REGULATORY"/>
    <property type="match status" value="1"/>
</dbReference>
<dbReference type="InterPro" id="IPR043128">
    <property type="entry name" value="Rev_trsase/Diguanyl_cyclase"/>
</dbReference>
<dbReference type="Gene3D" id="3.30.70.270">
    <property type="match status" value="1"/>
</dbReference>
<dbReference type="KEGG" id="llu:AKJ09_05215"/>
<dbReference type="STRING" id="1391654.AKJ09_05215"/>
<sequence length="304" mass="33197">MLIPSIARNDDSTERDSLVLLVGQIGPNGRALANALHRAGYAIQWETSIAALTEAAREMPPAAVLAECTPGGDPFGIVRWLRAQREYSHALVFAVGNGTEPLPIGEGIASGADDVINTPSSVEDILDRVSARIARARTLEERAFYDCVTHVRNRLFMRERFPGELSRALRRHGRASIALLEVDGVEALRRDKGRTTADRALELFAFTMRSSLRDADLACRFDDRTFVVLMPGLDAKTSAVSLASVNDRVGERVRELGGVHLRQVPALAEAPRDGTSWERLLETAERRLKAPRASSTTIPLSPGP</sequence>
<dbReference type="Pfam" id="PF00990">
    <property type="entry name" value="GGDEF"/>
    <property type="match status" value="1"/>
</dbReference>
<gene>
    <name evidence="4" type="ORF">AKJ09_05215</name>
</gene>
<dbReference type="PROSITE" id="PS50887">
    <property type="entry name" value="GGDEF"/>
    <property type="match status" value="1"/>
</dbReference>
<feature type="domain" description="Response regulatory" evidence="2">
    <location>
        <begin position="18"/>
        <end position="133"/>
    </location>
</feature>
<dbReference type="InterPro" id="IPR029787">
    <property type="entry name" value="Nucleotide_cyclase"/>
</dbReference>
<dbReference type="SMART" id="SM00267">
    <property type="entry name" value="GGDEF"/>
    <property type="match status" value="1"/>
</dbReference>
<dbReference type="InterPro" id="IPR001789">
    <property type="entry name" value="Sig_transdc_resp-reg_receiver"/>
</dbReference>
<evidence type="ECO:0000256" key="1">
    <source>
        <dbReference type="PROSITE-ProRule" id="PRU00169"/>
    </source>
</evidence>
<dbReference type="SUPFAM" id="SSF55073">
    <property type="entry name" value="Nucleotide cyclase"/>
    <property type="match status" value="1"/>
</dbReference>
<proteinExistence type="predicted"/>
<dbReference type="InterPro" id="IPR011006">
    <property type="entry name" value="CheY-like_superfamily"/>
</dbReference>
<feature type="domain" description="GGDEF" evidence="3">
    <location>
        <begin position="173"/>
        <end position="304"/>
    </location>
</feature>
<dbReference type="SUPFAM" id="SSF52172">
    <property type="entry name" value="CheY-like"/>
    <property type="match status" value="1"/>
</dbReference>
<dbReference type="Proteomes" id="UP000064967">
    <property type="component" value="Chromosome"/>
</dbReference>
<evidence type="ECO:0000313" key="5">
    <source>
        <dbReference type="Proteomes" id="UP000064967"/>
    </source>
</evidence>
<evidence type="ECO:0000313" key="4">
    <source>
        <dbReference type="EMBL" id="AKU98551.1"/>
    </source>
</evidence>
<dbReference type="EMBL" id="CP012333">
    <property type="protein sequence ID" value="AKU98551.1"/>
    <property type="molecule type" value="Genomic_DNA"/>
</dbReference>
<dbReference type="AlphaFoldDB" id="A0A0K1PYT0"/>
<evidence type="ECO:0000259" key="3">
    <source>
        <dbReference type="PROSITE" id="PS50887"/>
    </source>
</evidence>
<organism evidence="4 5">
    <name type="scientific">Labilithrix luteola</name>
    <dbReference type="NCBI Taxonomy" id="1391654"/>
    <lineage>
        <taxon>Bacteria</taxon>
        <taxon>Pseudomonadati</taxon>
        <taxon>Myxococcota</taxon>
        <taxon>Polyangia</taxon>
        <taxon>Polyangiales</taxon>
        <taxon>Labilitrichaceae</taxon>
        <taxon>Labilithrix</taxon>
    </lineage>
</organism>
<reference evidence="4 5" key="1">
    <citation type="submission" date="2015-08" db="EMBL/GenBank/DDBJ databases">
        <authorList>
            <person name="Babu N.S."/>
            <person name="Beckwith C.J."/>
            <person name="Beseler K.G."/>
            <person name="Brison A."/>
            <person name="Carone J.V."/>
            <person name="Caskin T.P."/>
            <person name="Diamond M."/>
            <person name="Durham M.E."/>
            <person name="Foxe J.M."/>
            <person name="Go M."/>
            <person name="Henderson B.A."/>
            <person name="Jones I.B."/>
            <person name="McGettigan J.A."/>
            <person name="Micheletti S.J."/>
            <person name="Nasrallah M.E."/>
            <person name="Ortiz D."/>
            <person name="Piller C.R."/>
            <person name="Privatt S.R."/>
            <person name="Schneider S.L."/>
            <person name="Sharp S."/>
            <person name="Smith T.C."/>
            <person name="Stanton J.D."/>
            <person name="Ullery H.E."/>
            <person name="Wilson R.J."/>
            <person name="Serrano M.G."/>
            <person name="Buck G."/>
            <person name="Lee V."/>
            <person name="Wang Y."/>
            <person name="Carvalho R."/>
            <person name="Voegtly L."/>
            <person name="Shi R."/>
            <person name="Duckworth R."/>
            <person name="Johnson A."/>
            <person name="Loviza R."/>
            <person name="Walstead R."/>
            <person name="Shah Z."/>
            <person name="Kiflezghi M."/>
            <person name="Wade K."/>
            <person name="Ball S.L."/>
            <person name="Bradley K.W."/>
            <person name="Asai D.J."/>
            <person name="Bowman C.A."/>
            <person name="Russell D.A."/>
            <person name="Pope W.H."/>
            <person name="Jacobs-Sera D."/>
            <person name="Hendrix R.W."/>
            <person name="Hatfull G.F."/>
        </authorList>
    </citation>
    <scope>NUCLEOTIDE SEQUENCE [LARGE SCALE GENOMIC DNA]</scope>
    <source>
        <strain evidence="4 5">DSM 27648</strain>
    </source>
</reference>
<dbReference type="RefSeq" id="WP_146649492.1">
    <property type="nucleotide sequence ID" value="NZ_CP012333.1"/>
</dbReference>
<evidence type="ECO:0000259" key="2">
    <source>
        <dbReference type="PROSITE" id="PS50110"/>
    </source>
</evidence>
<dbReference type="InterPro" id="IPR000160">
    <property type="entry name" value="GGDEF_dom"/>
</dbReference>
<dbReference type="NCBIfam" id="TIGR00254">
    <property type="entry name" value="GGDEF"/>
    <property type="match status" value="1"/>
</dbReference>
<dbReference type="Gene3D" id="3.40.50.2300">
    <property type="match status" value="1"/>
</dbReference>
<protein>
    <submittedName>
        <fullName evidence="4">Putative two-component response regulator</fullName>
    </submittedName>
</protein>
<accession>A0A0K1PYT0</accession>
<name>A0A0K1PYT0_9BACT</name>
<dbReference type="OrthoDB" id="5372608at2"/>
<dbReference type="GO" id="GO:0000160">
    <property type="term" value="P:phosphorelay signal transduction system"/>
    <property type="evidence" value="ECO:0007669"/>
    <property type="project" value="InterPro"/>
</dbReference>